<evidence type="ECO:0000313" key="4">
    <source>
        <dbReference type="Proteomes" id="UP000203589"/>
    </source>
</evidence>
<feature type="signal peptide" evidence="1">
    <location>
        <begin position="1"/>
        <end position="23"/>
    </location>
</feature>
<evidence type="ECO:0000259" key="2">
    <source>
        <dbReference type="Pfam" id="PF00085"/>
    </source>
</evidence>
<dbReference type="Proteomes" id="UP000203589">
    <property type="component" value="Chromosome"/>
</dbReference>
<dbReference type="Pfam" id="PF00085">
    <property type="entry name" value="Thioredoxin"/>
    <property type="match status" value="1"/>
</dbReference>
<dbReference type="CDD" id="cd02947">
    <property type="entry name" value="TRX_family"/>
    <property type="match status" value="1"/>
</dbReference>
<keyword evidence="4" id="KW-1185">Reference proteome</keyword>
<name>A0A222DYP0_9RHOB</name>
<dbReference type="InterPro" id="IPR036249">
    <property type="entry name" value="Thioredoxin-like_sf"/>
</dbReference>
<evidence type="ECO:0000256" key="1">
    <source>
        <dbReference type="SAM" id="SignalP"/>
    </source>
</evidence>
<feature type="chain" id="PRO_5013234030" evidence="1">
    <location>
        <begin position="24"/>
        <end position="137"/>
    </location>
</feature>
<dbReference type="RefSeq" id="WP_094033325.1">
    <property type="nucleotide sequence ID" value="NZ_CP022540.1"/>
</dbReference>
<dbReference type="KEGG" id="aht:ANTHELSMS3_00287"/>
<feature type="domain" description="Thioredoxin" evidence="2">
    <location>
        <begin position="40"/>
        <end position="128"/>
    </location>
</feature>
<organism evidence="3 4">
    <name type="scientific">Antarctobacter heliothermus</name>
    <dbReference type="NCBI Taxonomy" id="74033"/>
    <lineage>
        <taxon>Bacteria</taxon>
        <taxon>Pseudomonadati</taxon>
        <taxon>Pseudomonadota</taxon>
        <taxon>Alphaproteobacteria</taxon>
        <taxon>Rhodobacterales</taxon>
        <taxon>Roseobacteraceae</taxon>
        <taxon>Antarctobacter</taxon>
    </lineage>
</organism>
<dbReference type="Gene3D" id="3.40.30.10">
    <property type="entry name" value="Glutaredoxin"/>
    <property type="match status" value="1"/>
</dbReference>
<protein>
    <submittedName>
        <fullName evidence="3">Thioredoxin</fullName>
    </submittedName>
</protein>
<gene>
    <name evidence="3" type="ORF">ANTHELSMS3_00287</name>
</gene>
<proteinExistence type="predicted"/>
<accession>A0A222DYP0</accession>
<reference evidence="3 4" key="1">
    <citation type="submission" date="2017-07" db="EMBL/GenBank/DDBJ databases">
        <title>Genome Sequence of Antarctobacter heliothermus Strain SMS3 Isolated from a culture of the Diatom Skeletonema marinoi.</title>
        <authorList>
            <person name="Topel M."/>
            <person name="Pinder M.I.M."/>
            <person name="Johansson O.N."/>
            <person name="Kourtchenko O."/>
            <person name="Godhe A."/>
            <person name="Clarke A.K."/>
        </authorList>
    </citation>
    <scope>NUCLEOTIDE SEQUENCE [LARGE SCALE GENOMIC DNA]</scope>
    <source>
        <strain evidence="3 4">SMS3</strain>
    </source>
</reference>
<dbReference type="EMBL" id="CP022540">
    <property type="protein sequence ID" value="ASP19012.1"/>
    <property type="molecule type" value="Genomic_DNA"/>
</dbReference>
<sequence>MDRRTFLTLTAGSALALPFAAAAAPLGYTPGLVTQRLGQGETVFLDFKASWCTTCAAQDRVIKALKDENAAYEQNITFVDVDWDTYGKSDLVKSLRIPRRSTLVVLKGEAELGRVVAQTSRAAIKGLMDTALGAAMA</sequence>
<dbReference type="OrthoDB" id="7950124at2"/>
<dbReference type="SUPFAM" id="SSF52833">
    <property type="entry name" value="Thioredoxin-like"/>
    <property type="match status" value="1"/>
</dbReference>
<dbReference type="AlphaFoldDB" id="A0A222DYP0"/>
<keyword evidence="1" id="KW-0732">Signal</keyword>
<evidence type="ECO:0000313" key="3">
    <source>
        <dbReference type="EMBL" id="ASP19012.1"/>
    </source>
</evidence>
<dbReference type="InterPro" id="IPR013766">
    <property type="entry name" value="Thioredoxin_domain"/>
</dbReference>